<organism evidence="4 5">
    <name type="scientific">Colletotrichum sublineola</name>
    <name type="common">Sorghum anthracnose fungus</name>
    <dbReference type="NCBI Taxonomy" id="1173701"/>
    <lineage>
        <taxon>Eukaryota</taxon>
        <taxon>Fungi</taxon>
        <taxon>Dikarya</taxon>
        <taxon>Ascomycota</taxon>
        <taxon>Pezizomycotina</taxon>
        <taxon>Sordariomycetes</taxon>
        <taxon>Hypocreomycetidae</taxon>
        <taxon>Glomerellales</taxon>
        <taxon>Glomerellaceae</taxon>
        <taxon>Colletotrichum</taxon>
        <taxon>Colletotrichum graminicola species complex</taxon>
    </lineage>
</organism>
<feature type="compositionally biased region" description="Pro residues" evidence="2">
    <location>
        <begin position="160"/>
        <end position="173"/>
    </location>
</feature>
<keyword evidence="5" id="KW-1185">Reference proteome</keyword>
<dbReference type="PANTHER" id="PTHR43591">
    <property type="entry name" value="METHYLTRANSFERASE"/>
    <property type="match status" value="1"/>
</dbReference>
<sequence>MPRPTPDRVIHDWTFAILPVAAGFVLIILTVVALVYSIGVKTAIPEGLAISFAGLSYGLFGLWMGGHLVRYCRGHYTRGGVAEAVTPPPLPLTSIATGADGTTMAAGASIVLPISYQQPQQQIRQNQQDHRQQQRQYTQQYQSRQNQEQCHQQQYQQEPSPWPQVQSPPPPSPQGQFRQQQQLPREQQQQQQRSYPQRGQLSHSPHQDARGPNDPRNTLLNQVPIVLQPGPKQRQPPSDPNTRTDQKPSPMQRISSVQLTPVEAYSGCRSHSLDIPRSLHRENRQVSRGPSALVASSDEVAGSHPPGNQSLITSHHGDVERDPRRASTRSTSVDSGTRQFVQPRTSQLPLAKPFGWGWATSGQRVSLEVAPLRVLKEGDQSQAHSLEEPYSSAWASAGQHMQMNQRAGQARPNLHGPRPQPQRNHRANGAEATRKVSESPPGNDIAATQPGQAEVRGHHLVPAPALSSPFHSPALRFEDMDLPGVQRTSQTISALKAVADQIPKDVSRERTNANPDTNFVLLPTYIFTHSQVVDSEISNARIFGILFEDTDDEKPSDTWSELRYKHDSGIIVEDPNDAKRSEDDMTEPDAKGSMASWTSTIYSFNRGRIEDELERLAYNHFNIWVPITGGLLPAHILAFLQSQDRPRIADIATGGGVWLSSLADDVPPRSELIGFDIDRLKFPPRPPTPPIPPPPVSPPLRPEQPTLDFREQDVLKPFPAELRGTFDLVHVRLLASGLRAGDWDGLLKRLYDLLKPGGWLLWEDTGDLYTRSFPPSRAYDEFWWACMKHDGRVGRDNLMPAALLKKLQKLGFQNCEQRIWSTWAAEDSIQEKVSAAVLQLLKPGLTAVVEDGGEETVRTMEDVSRIERDLVRDMERNGVRIGSDFFWNWGQRSS</sequence>
<accession>A0A066XMU6</accession>
<dbReference type="Pfam" id="PF13489">
    <property type="entry name" value="Methyltransf_23"/>
    <property type="match status" value="1"/>
</dbReference>
<feature type="region of interest" description="Disordered" evidence="2">
    <location>
        <begin position="394"/>
        <end position="449"/>
    </location>
</feature>
<evidence type="ECO:0000313" key="5">
    <source>
        <dbReference type="Proteomes" id="UP000027238"/>
    </source>
</evidence>
<evidence type="ECO:0000256" key="3">
    <source>
        <dbReference type="SAM" id="Phobius"/>
    </source>
</evidence>
<evidence type="ECO:0000256" key="1">
    <source>
        <dbReference type="ARBA" id="ARBA00038158"/>
    </source>
</evidence>
<comment type="caution">
    <text evidence="4">The sequence shown here is derived from an EMBL/GenBank/DDBJ whole genome shotgun (WGS) entry which is preliminary data.</text>
</comment>
<name>A0A066XMU6_COLSU</name>
<comment type="similarity">
    <text evidence="1">Belongs to the methyltransferase superfamily. LaeA methyltransferase family.</text>
</comment>
<dbReference type="AlphaFoldDB" id="A0A066XMU6"/>
<gene>
    <name evidence="4" type="ORF">CSUB01_05627</name>
</gene>
<feature type="transmembrane region" description="Helical" evidence="3">
    <location>
        <begin position="13"/>
        <end position="36"/>
    </location>
</feature>
<dbReference type="OMA" id="YSGCRSH"/>
<dbReference type="HOGENOM" id="CLU_323379_0_0_1"/>
<feature type="compositionally biased region" description="Basic and acidic residues" evidence="2">
    <location>
        <begin position="315"/>
        <end position="325"/>
    </location>
</feature>
<dbReference type="Gene3D" id="3.40.50.150">
    <property type="entry name" value="Vaccinia Virus protein VP39"/>
    <property type="match status" value="1"/>
</dbReference>
<feature type="compositionally biased region" description="Basic and acidic residues" evidence="2">
    <location>
        <begin position="273"/>
        <end position="285"/>
    </location>
</feature>
<dbReference type="EMBL" id="JMSE01000582">
    <property type="protein sequence ID" value="KDN68994.1"/>
    <property type="molecule type" value="Genomic_DNA"/>
</dbReference>
<feature type="region of interest" description="Disordered" evidence="2">
    <location>
        <begin position="273"/>
        <end position="346"/>
    </location>
</feature>
<feature type="compositionally biased region" description="Polar residues" evidence="2">
    <location>
        <begin position="328"/>
        <end position="346"/>
    </location>
</feature>
<dbReference type="SUPFAM" id="SSF53335">
    <property type="entry name" value="S-adenosyl-L-methionine-dependent methyltransferases"/>
    <property type="match status" value="1"/>
</dbReference>
<reference evidence="5" key="1">
    <citation type="journal article" date="2014" name="Genome Announc.">
        <title>Draft genome sequence of Colletotrichum sublineola, a destructive pathogen of cultivated sorghum.</title>
        <authorList>
            <person name="Baroncelli R."/>
            <person name="Sanz-Martin J.M."/>
            <person name="Rech G.E."/>
            <person name="Sukno S.A."/>
            <person name="Thon M.R."/>
        </authorList>
    </citation>
    <scope>NUCLEOTIDE SEQUENCE [LARGE SCALE GENOMIC DNA]</scope>
    <source>
        <strain evidence="5">TX430BB</strain>
    </source>
</reference>
<dbReference type="STRING" id="1173701.A0A066XMU6"/>
<dbReference type="eggNOG" id="ENOG502SNAB">
    <property type="taxonomic scope" value="Eukaryota"/>
</dbReference>
<evidence type="ECO:0000256" key="2">
    <source>
        <dbReference type="SAM" id="MobiDB-lite"/>
    </source>
</evidence>
<feature type="compositionally biased region" description="Low complexity" evidence="2">
    <location>
        <begin position="174"/>
        <end position="200"/>
    </location>
</feature>
<feature type="region of interest" description="Disordered" evidence="2">
    <location>
        <begin position="121"/>
        <end position="261"/>
    </location>
</feature>
<proteinExistence type="inferred from homology"/>
<dbReference type="CDD" id="cd02440">
    <property type="entry name" value="AdoMet_MTases"/>
    <property type="match status" value="1"/>
</dbReference>
<dbReference type="OrthoDB" id="417697at2759"/>
<feature type="compositionally biased region" description="Polar residues" evidence="2">
    <location>
        <begin position="240"/>
        <end position="259"/>
    </location>
</feature>
<dbReference type="PANTHER" id="PTHR43591:SF50">
    <property type="entry name" value="METHYLTRANSFERASE DOMAIN-CONTAINING PROTEIN-RELATED"/>
    <property type="match status" value="1"/>
</dbReference>
<dbReference type="InterPro" id="IPR029063">
    <property type="entry name" value="SAM-dependent_MTases_sf"/>
</dbReference>
<keyword evidence="3" id="KW-0812">Transmembrane</keyword>
<dbReference type="Proteomes" id="UP000027238">
    <property type="component" value="Unassembled WGS sequence"/>
</dbReference>
<keyword evidence="3" id="KW-0472">Membrane</keyword>
<feature type="region of interest" description="Disordered" evidence="2">
    <location>
        <begin position="573"/>
        <end position="592"/>
    </location>
</feature>
<keyword evidence="3" id="KW-1133">Transmembrane helix</keyword>
<evidence type="ECO:0008006" key="6">
    <source>
        <dbReference type="Google" id="ProtNLM"/>
    </source>
</evidence>
<evidence type="ECO:0000313" key="4">
    <source>
        <dbReference type="EMBL" id="KDN68994.1"/>
    </source>
</evidence>
<feature type="transmembrane region" description="Helical" evidence="3">
    <location>
        <begin position="48"/>
        <end position="69"/>
    </location>
</feature>
<protein>
    <recommendedName>
        <fullName evidence="6">Methyltransferase domain-containing protein</fullName>
    </recommendedName>
</protein>
<feature type="compositionally biased region" description="Low complexity" evidence="2">
    <location>
        <begin position="134"/>
        <end position="159"/>
    </location>
</feature>